<feature type="compositionally biased region" description="Low complexity" evidence="1">
    <location>
        <begin position="60"/>
        <end position="77"/>
    </location>
</feature>
<proteinExistence type="predicted"/>
<name>X1NTN1_9ZZZZ</name>
<organism evidence="2">
    <name type="scientific">marine sediment metagenome</name>
    <dbReference type="NCBI Taxonomy" id="412755"/>
    <lineage>
        <taxon>unclassified sequences</taxon>
        <taxon>metagenomes</taxon>
        <taxon>ecological metagenomes</taxon>
    </lineage>
</organism>
<sequence length="164" mass="18178">VQYQNITVQTVQGPVEGRIGTKKPYTDQDLNQQGQWDCETASSSKGTYNKFKKHYDKPYQGQSTSQNTQPSPQQAAQGTNSPPRDYDAENRGKVRTQFIKAAIISGDLRCRSFADVLTLTEFAMTGIDPNQPVGNQSAQDGPIKAQFCDECRNLKEECTCGPSY</sequence>
<dbReference type="AlphaFoldDB" id="X1NTN1"/>
<comment type="caution">
    <text evidence="2">The sequence shown here is derived from an EMBL/GenBank/DDBJ whole genome shotgun (WGS) entry which is preliminary data.</text>
</comment>
<gene>
    <name evidence="2" type="ORF">S06H3_28615</name>
</gene>
<dbReference type="EMBL" id="BARV01016716">
    <property type="protein sequence ID" value="GAI30155.1"/>
    <property type="molecule type" value="Genomic_DNA"/>
</dbReference>
<feature type="compositionally biased region" description="Polar residues" evidence="1">
    <location>
        <begin position="28"/>
        <end position="47"/>
    </location>
</feature>
<evidence type="ECO:0000313" key="2">
    <source>
        <dbReference type="EMBL" id="GAI30155.1"/>
    </source>
</evidence>
<feature type="compositionally biased region" description="Polar residues" evidence="1">
    <location>
        <begin position="1"/>
        <end position="12"/>
    </location>
</feature>
<evidence type="ECO:0000256" key="1">
    <source>
        <dbReference type="SAM" id="MobiDB-lite"/>
    </source>
</evidence>
<feature type="non-terminal residue" evidence="2">
    <location>
        <position position="1"/>
    </location>
</feature>
<protein>
    <submittedName>
        <fullName evidence="2">Uncharacterized protein</fullName>
    </submittedName>
</protein>
<accession>X1NTN1</accession>
<reference evidence="2" key="1">
    <citation type="journal article" date="2014" name="Front. Microbiol.">
        <title>High frequency of phylogenetically diverse reductive dehalogenase-homologous genes in deep subseafloor sedimentary metagenomes.</title>
        <authorList>
            <person name="Kawai M."/>
            <person name="Futagami T."/>
            <person name="Toyoda A."/>
            <person name="Takaki Y."/>
            <person name="Nishi S."/>
            <person name="Hori S."/>
            <person name="Arai W."/>
            <person name="Tsubouchi T."/>
            <person name="Morono Y."/>
            <person name="Uchiyama I."/>
            <person name="Ito T."/>
            <person name="Fujiyama A."/>
            <person name="Inagaki F."/>
            <person name="Takami H."/>
        </authorList>
    </citation>
    <scope>NUCLEOTIDE SEQUENCE</scope>
    <source>
        <strain evidence="2">Expedition CK06-06</strain>
    </source>
</reference>
<feature type="region of interest" description="Disordered" evidence="1">
    <location>
        <begin position="1"/>
        <end position="92"/>
    </location>
</feature>